<dbReference type="Proteomes" id="UP000007346">
    <property type="component" value="Chromosome"/>
</dbReference>
<evidence type="ECO:0008006" key="3">
    <source>
        <dbReference type="Google" id="ProtNLM"/>
    </source>
</evidence>
<proteinExistence type="predicted"/>
<evidence type="ECO:0000313" key="1">
    <source>
        <dbReference type="EMBL" id="AFR70874.1"/>
    </source>
</evidence>
<dbReference type="KEGG" id="bpj:B2904_orf1539"/>
<dbReference type="PATRIC" id="fig|1133568.3.peg.1540"/>
<name>J9UUC9_BRAPL</name>
<sequence length="139" mass="16757">MKQYTSNQKKKIVLIINKIRNKKAQALKFNISIRSYYYWKKQLEETGKIENESRKPKTSPKKYKNKKIINKVIEIRKKYKYGKVKIKKLLEKENIKIGTSAIERILKEHNLYNKRKKKIRKKHQGKHAIYIKEAGEKVQ</sequence>
<reference evidence="1 2" key="1">
    <citation type="journal article" date="2012" name="BMC Genomics">
        <title>Comparative genomics of Brachyspira pilosicoli strains: genome rearrangements, reductions and correlation of genetic compliment with phenotypic diversity.</title>
        <authorList>
            <person name="Mappley L.J."/>
            <person name="Black M.L."/>
            <person name="Abuoun M."/>
            <person name="Darby A.C."/>
            <person name="Woodward M.J."/>
            <person name="Parkhill J."/>
            <person name="Turner A.K."/>
            <person name="Bellgard M.I."/>
            <person name="La T."/>
            <person name="Phillips N.D."/>
            <person name="La Ragione R.M."/>
            <person name="Hampson D.J."/>
        </authorList>
    </citation>
    <scope>NUCLEOTIDE SEQUENCE [LARGE SCALE GENOMIC DNA]</scope>
    <source>
        <strain evidence="1">B2904</strain>
    </source>
</reference>
<protein>
    <recommendedName>
        <fullName evidence="3">Transposase</fullName>
    </recommendedName>
</protein>
<dbReference type="EMBL" id="CP003490">
    <property type="protein sequence ID" value="AFR70874.1"/>
    <property type="molecule type" value="Genomic_DNA"/>
</dbReference>
<dbReference type="AlphaFoldDB" id="J9UUC9"/>
<evidence type="ECO:0000313" key="2">
    <source>
        <dbReference type="Proteomes" id="UP000007346"/>
    </source>
</evidence>
<gene>
    <name evidence="1" type="ORF">B2904_orf1539</name>
</gene>
<organism evidence="1 2">
    <name type="scientific">Brachyspira pilosicoli B2904</name>
    <dbReference type="NCBI Taxonomy" id="1133568"/>
    <lineage>
        <taxon>Bacteria</taxon>
        <taxon>Pseudomonadati</taxon>
        <taxon>Spirochaetota</taxon>
        <taxon>Spirochaetia</taxon>
        <taxon>Brachyspirales</taxon>
        <taxon>Brachyspiraceae</taxon>
        <taxon>Brachyspira</taxon>
    </lineage>
</organism>
<accession>J9UUC9</accession>
<dbReference type="HOGENOM" id="CLU_1841301_0_0_12"/>